<dbReference type="Proteomes" id="UP000078532">
    <property type="component" value="Unassembled WGS sequence"/>
</dbReference>
<dbReference type="GO" id="GO:0055085">
    <property type="term" value="P:transmembrane transport"/>
    <property type="evidence" value="ECO:0007669"/>
    <property type="project" value="InterPro"/>
</dbReference>
<feature type="transmembrane region" description="Helical" evidence="5">
    <location>
        <begin position="402"/>
        <end position="430"/>
    </location>
</feature>
<feature type="transmembrane region" description="Helical" evidence="5">
    <location>
        <begin position="57"/>
        <end position="73"/>
    </location>
</feature>
<feature type="transmembrane region" description="Helical" evidence="5">
    <location>
        <begin position="105"/>
        <end position="127"/>
    </location>
</feature>
<dbReference type="GO" id="GO:0016020">
    <property type="term" value="C:membrane"/>
    <property type="evidence" value="ECO:0007669"/>
    <property type="project" value="UniProtKB-SubCell"/>
</dbReference>
<keyword evidence="8" id="KW-1185">Reference proteome</keyword>
<dbReference type="EMBL" id="LYVF01000013">
    <property type="protein sequence ID" value="OAT86545.1"/>
    <property type="molecule type" value="Genomic_DNA"/>
</dbReference>
<proteinExistence type="predicted"/>
<dbReference type="AlphaFoldDB" id="A0A1B7LIZ6"/>
<name>A0A1B7LIZ6_9FIRM</name>
<dbReference type="STRING" id="1838280.A6M21_02905"/>
<feature type="transmembrane region" description="Helical" evidence="5">
    <location>
        <begin position="342"/>
        <end position="358"/>
    </location>
</feature>
<feature type="transmembrane region" description="Helical" evidence="5">
    <location>
        <begin position="215"/>
        <end position="234"/>
    </location>
</feature>
<accession>A0A1B7LIZ6</accession>
<dbReference type="Gene3D" id="3.30.750.24">
    <property type="entry name" value="STAS domain"/>
    <property type="match status" value="1"/>
</dbReference>
<gene>
    <name evidence="7" type="ORF">A6M21_02905</name>
</gene>
<feature type="transmembrane region" description="Helical" evidence="5">
    <location>
        <begin position="364"/>
        <end position="382"/>
    </location>
</feature>
<evidence type="ECO:0000259" key="6">
    <source>
        <dbReference type="PROSITE" id="PS50801"/>
    </source>
</evidence>
<evidence type="ECO:0000313" key="8">
    <source>
        <dbReference type="Proteomes" id="UP000078532"/>
    </source>
</evidence>
<keyword evidence="3 5" id="KW-1133">Transmembrane helix</keyword>
<dbReference type="OrthoDB" id="9771198at2"/>
<dbReference type="SUPFAM" id="SSF52091">
    <property type="entry name" value="SpoIIaa-like"/>
    <property type="match status" value="1"/>
</dbReference>
<evidence type="ECO:0000256" key="1">
    <source>
        <dbReference type="ARBA" id="ARBA00004141"/>
    </source>
</evidence>
<organism evidence="7 8">
    <name type="scientific">Desulfotomaculum copahuensis</name>
    <dbReference type="NCBI Taxonomy" id="1838280"/>
    <lineage>
        <taxon>Bacteria</taxon>
        <taxon>Bacillati</taxon>
        <taxon>Bacillota</taxon>
        <taxon>Clostridia</taxon>
        <taxon>Eubacteriales</taxon>
        <taxon>Desulfotomaculaceae</taxon>
        <taxon>Desulfotomaculum</taxon>
    </lineage>
</organism>
<dbReference type="PROSITE" id="PS50801">
    <property type="entry name" value="STAS"/>
    <property type="match status" value="1"/>
</dbReference>
<keyword evidence="4 5" id="KW-0472">Membrane</keyword>
<feature type="transmembrane region" description="Helical" evidence="5">
    <location>
        <begin position="139"/>
        <end position="157"/>
    </location>
</feature>
<feature type="transmembrane region" description="Helical" evidence="5">
    <location>
        <begin position="189"/>
        <end position="208"/>
    </location>
</feature>
<dbReference type="InterPro" id="IPR036513">
    <property type="entry name" value="STAS_dom_sf"/>
</dbReference>
<dbReference type="Pfam" id="PF00916">
    <property type="entry name" value="Sulfate_transp"/>
    <property type="match status" value="1"/>
</dbReference>
<dbReference type="Pfam" id="PF01740">
    <property type="entry name" value="STAS"/>
    <property type="match status" value="1"/>
</dbReference>
<evidence type="ECO:0000256" key="5">
    <source>
        <dbReference type="SAM" id="Phobius"/>
    </source>
</evidence>
<keyword evidence="2 5" id="KW-0812">Transmembrane</keyword>
<protein>
    <recommendedName>
        <fullName evidence="6">STAS domain-containing protein</fullName>
    </recommendedName>
</protein>
<evidence type="ECO:0000313" key="7">
    <source>
        <dbReference type="EMBL" id="OAT86545.1"/>
    </source>
</evidence>
<feature type="transmembrane region" description="Helical" evidence="5">
    <location>
        <begin position="29"/>
        <end position="51"/>
    </location>
</feature>
<dbReference type="PANTHER" id="PTHR11814">
    <property type="entry name" value="SULFATE TRANSPORTER"/>
    <property type="match status" value="1"/>
</dbReference>
<dbReference type="InterPro" id="IPR002645">
    <property type="entry name" value="STAS_dom"/>
</dbReference>
<comment type="subcellular location">
    <subcellularLocation>
        <location evidence="1">Membrane</location>
        <topology evidence="1">Multi-pass membrane protein</topology>
    </subcellularLocation>
</comment>
<feature type="domain" description="STAS" evidence="6">
    <location>
        <begin position="469"/>
        <end position="578"/>
    </location>
</feature>
<comment type="caution">
    <text evidence="7">The sequence shown here is derived from an EMBL/GenBank/DDBJ whole genome shotgun (WGS) entry which is preliminary data.</text>
</comment>
<feature type="transmembrane region" description="Helical" evidence="5">
    <location>
        <begin position="268"/>
        <end position="288"/>
    </location>
</feature>
<reference evidence="7 8" key="1">
    <citation type="submission" date="2016-04" db="EMBL/GenBank/DDBJ databases">
        <authorList>
            <person name="Evans L.H."/>
            <person name="Alamgir A."/>
            <person name="Owens N."/>
            <person name="Weber N.D."/>
            <person name="Virtaneva K."/>
            <person name="Barbian K."/>
            <person name="Babar A."/>
            <person name="Rosenke K."/>
        </authorList>
    </citation>
    <scope>NUCLEOTIDE SEQUENCE [LARGE SCALE GENOMIC DNA]</scope>
    <source>
        <strain evidence="7 8">LMa1</strain>
    </source>
</reference>
<dbReference type="RefSeq" id="WP_066666272.1">
    <property type="nucleotide sequence ID" value="NZ_LYVF01000013.1"/>
</dbReference>
<sequence>MTELLLKNDFIFKPVKGLIRAFDKGSISFDFMAAITVMIVGLPQAMAYAMIAKINPVYGLYGAIVMAVVGSLLGSSNHLVTGPTNAICILIAGVMFPFFSKSASYPFEVLFLLTFMVGLIQLLFSVFKLGALINYVPHSLIVGFTAGAGVLIAMQQVNTFFGITVPQNINMPTFAKVVYTFQHISATNYYALAIAAATMVIIIACRIIGKKFPGIAMWLPGPLLGVIASTAVVMGMHLDKLGVKICGNVPSAYPPFHMLHFSLSDMQILFSGALTIAIVGLMEAIAISKSIASLTGQRIDTNQEIFGQSMANMIGSFFSCFPGSGSFTRSAVNYGAGAKSRLAGIMSGVLVLAMLLVFKPFIKYIPNASLAGVLMIVAYTMIDKRAFKEILKLNRSDAVIMLTTAVVTVVAFQIEYAIYIGVMLAVILFLKQTGRASIKTIIPLKSEHGHLMEYEVQSCNEEKCEVSPVAIIEPEGNLYFGLASDLERRLDDFAMGNAKVFIMRFRNVSAIDVTALEVIRNFVRNTINDGKAVLFSDVNQETYDILDRAGIVKMTGKENIFLKSNDLFFSTKNAIDRANVLLDNLREPKLLIRSYV</sequence>
<evidence type="ECO:0000256" key="4">
    <source>
        <dbReference type="ARBA" id="ARBA00023136"/>
    </source>
</evidence>
<evidence type="ECO:0000256" key="2">
    <source>
        <dbReference type="ARBA" id="ARBA00022692"/>
    </source>
</evidence>
<dbReference type="CDD" id="cd07042">
    <property type="entry name" value="STAS_SulP_like_sulfate_transporter"/>
    <property type="match status" value="1"/>
</dbReference>
<dbReference type="InterPro" id="IPR001902">
    <property type="entry name" value="SLC26A/SulP_fam"/>
</dbReference>
<evidence type="ECO:0000256" key="3">
    <source>
        <dbReference type="ARBA" id="ARBA00022989"/>
    </source>
</evidence>
<dbReference type="InterPro" id="IPR011547">
    <property type="entry name" value="SLC26A/SulP_dom"/>
</dbReference>